<evidence type="ECO:0000256" key="8">
    <source>
        <dbReference type="ARBA" id="ARBA00022989"/>
    </source>
</evidence>
<accession>A0A931I1W0</accession>
<keyword evidence="7 14" id="KW-0418">Kinase</keyword>
<keyword evidence="9" id="KW-0902">Two-component regulatory system</keyword>
<comment type="caution">
    <text evidence="14">The sequence shown here is derived from an EMBL/GenBank/DDBJ whole genome shotgun (WGS) entry which is preliminary data.</text>
</comment>
<protein>
    <recommendedName>
        <fullName evidence="3">histidine kinase</fullName>
        <ecNumber evidence="3">2.7.13.3</ecNumber>
    </recommendedName>
</protein>
<keyword evidence="10 11" id="KW-0472">Membrane</keyword>
<evidence type="ECO:0000256" key="7">
    <source>
        <dbReference type="ARBA" id="ARBA00022777"/>
    </source>
</evidence>
<dbReference type="EMBL" id="JADZLT010000049">
    <property type="protein sequence ID" value="MBH0237736.1"/>
    <property type="molecule type" value="Genomic_DNA"/>
</dbReference>
<dbReference type="AlphaFoldDB" id="A0A931I1W0"/>
<evidence type="ECO:0000256" key="10">
    <source>
        <dbReference type="ARBA" id="ARBA00023136"/>
    </source>
</evidence>
<feature type="transmembrane region" description="Helical" evidence="11">
    <location>
        <begin position="20"/>
        <end position="41"/>
    </location>
</feature>
<dbReference type="GO" id="GO:0005886">
    <property type="term" value="C:plasma membrane"/>
    <property type="evidence" value="ECO:0007669"/>
    <property type="project" value="TreeGrafter"/>
</dbReference>
<evidence type="ECO:0000256" key="11">
    <source>
        <dbReference type="SAM" id="Phobius"/>
    </source>
</evidence>
<dbReference type="CDD" id="cd06225">
    <property type="entry name" value="HAMP"/>
    <property type="match status" value="1"/>
</dbReference>
<evidence type="ECO:0000256" key="2">
    <source>
        <dbReference type="ARBA" id="ARBA00004370"/>
    </source>
</evidence>
<name>A0A931I1W0_9HYPH</name>
<dbReference type="InterPro" id="IPR003661">
    <property type="entry name" value="HisK_dim/P_dom"/>
</dbReference>
<evidence type="ECO:0000256" key="9">
    <source>
        <dbReference type="ARBA" id="ARBA00023012"/>
    </source>
</evidence>
<dbReference type="InterPro" id="IPR003594">
    <property type="entry name" value="HATPase_dom"/>
</dbReference>
<dbReference type="SUPFAM" id="SSF47384">
    <property type="entry name" value="Homodimeric domain of signal transducing histidine kinase"/>
    <property type="match status" value="1"/>
</dbReference>
<evidence type="ECO:0000259" key="13">
    <source>
        <dbReference type="PROSITE" id="PS50885"/>
    </source>
</evidence>
<proteinExistence type="predicted"/>
<evidence type="ECO:0000259" key="12">
    <source>
        <dbReference type="PROSITE" id="PS50109"/>
    </source>
</evidence>
<keyword evidence="6 11" id="KW-0812">Transmembrane</keyword>
<dbReference type="PROSITE" id="PS50109">
    <property type="entry name" value="HIS_KIN"/>
    <property type="match status" value="1"/>
</dbReference>
<dbReference type="Gene3D" id="1.10.287.130">
    <property type="match status" value="1"/>
</dbReference>
<feature type="transmembrane region" description="Helical" evidence="11">
    <location>
        <begin position="154"/>
        <end position="176"/>
    </location>
</feature>
<feature type="domain" description="HAMP" evidence="13">
    <location>
        <begin position="179"/>
        <end position="232"/>
    </location>
</feature>
<evidence type="ECO:0000256" key="6">
    <source>
        <dbReference type="ARBA" id="ARBA00022692"/>
    </source>
</evidence>
<dbReference type="Pfam" id="PF02518">
    <property type="entry name" value="HATPase_c"/>
    <property type="match status" value="1"/>
</dbReference>
<sequence>MSSAPRSDLVRSTSFRIGIAYTAVFLASTAALGGIVHYIAVDAARGEIRAFAANEVTRLSDVHQRFGVTGLVAAAADDTAAPEGVDPLRVLVIDRAGRRLTGSLPPLMRRADGPFELQRRDGELSILGVGAVLSDGTFLAAGQSDASLRRTSRAILNAFLIGGGLAAALALAGAVVTARSVARRIAHIDATTRAIVAGDLSARVPDRGTGDEFDRLTAGINGMLDRIETLMADLKRVTTDVAHDLRTPLARLRQTLEQARQQAATPEDWAARTDAAIVEVDRLLETFTALLRIAEIEARARRAAFAPVDLSALVADLAETYEAVAEETGHRLTAMVEPGVSVVADRALLAQALSNLAENALRHTPPGTAISLAVSRTPVGARLVVRDDGPGIPAAMRGEVLKPFRRLDRSRTTAGNGLGLALVKAVATLHEGTLALSDADPGLVVTIDLPATAPSAA</sequence>
<dbReference type="SMART" id="SM00304">
    <property type="entry name" value="HAMP"/>
    <property type="match status" value="1"/>
</dbReference>
<feature type="domain" description="Histidine kinase" evidence="12">
    <location>
        <begin position="240"/>
        <end position="453"/>
    </location>
</feature>
<evidence type="ECO:0000313" key="15">
    <source>
        <dbReference type="Proteomes" id="UP000631694"/>
    </source>
</evidence>
<dbReference type="PANTHER" id="PTHR45436:SF8">
    <property type="entry name" value="HISTIDINE KINASE"/>
    <property type="match status" value="1"/>
</dbReference>
<dbReference type="CDD" id="cd00075">
    <property type="entry name" value="HATPase"/>
    <property type="match status" value="1"/>
</dbReference>
<dbReference type="PRINTS" id="PR00344">
    <property type="entry name" value="BCTRLSENSOR"/>
</dbReference>
<dbReference type="InterPro" id="IPR036097">
    <property type="entry name" value="HisK_dim/P_sf"/>
</dbReference>
<organism evidence="14 15">
    <name type="scientific">Methylobrevis albus</name>
    <dbReference type="NCBI Taxonomy" id="2793297"/>
    <lineage>
        <taxon>Bacteria</taxon>
        <taxon>Pseudomonadati</taxon>
        <taxon>Pseudomonadota</taxon>
        <taxon>Alphaproteobacteria</taxon>
        <taxon>Hyphomicrobiales</taxon>
        <taxon>Pleomorphomonadaceae</taxon>
        <taxon>Methylobrevis</taxon>
    </lineage>
</organism>
<dbReference type="SUPFAM" id="SSF55874">
    <property type="entry name" value="ATPase domain of HSP90 chaperone/DNA topoisomerase II/histidine kinase"/>
    <property type="match status" value="1"/>
</dbReference>
<dbReference type="Pfam" id="PF00672">
    <property type="entry name" value="HAMP"/>
    <property type="match status" value="1"/>
</dbReference>
<evidence type="ECO:0000256" key="1">
    <source>
        <dbReference type="ARBA" id="ARBA00000085"/>
    </source>
</evidence>
<dbReference type="RefSeq" id="WP_197310814.1">
    <property type="nucleotide sequence ID" value="NZ_JADZLT010000049.1"/>
</dbReference>
<dbReference type="InterPro" id="IPR004358">
    <property type="entry name" value="Sig_transdc_His_kin-like_C"/>
</dbReference>
<comment type="subcellular location">
    <subcellularLocation>
        <location evidence="2">Membrane</location>
    </subcellularLocation>
</comment>
<keyword evidence="8 11" id="KW-1133">Transmembrane helix</keyword>
<dbReference type="InterPro" id="IPR003660">
    <property type="entry name" value="HAMP_dom"/>
</dbReference>
<dbReference type="Pfam" id="PF00512">
    <property type="entry name" value="HisKA"/>
    <property type="match status" value="1"/>
</dbReference>
<dbReference type="PANTHER" id="PTHR45436">
    <property type="entry name" value="SENSOR HISTIDINE KINASE YKOH"/>
    <property type="match status" value="1"/>
</dbReference>
<dbReference type="InterPro" id="IPR036890">
    <property type="entry name" value="HATPase_C_sf"/>
</dbReference>
<dbReference type="EC" id="2.7.13.3" evidence="3"/>
<dbReference type="InterPro" id="IPR005467">
    <property type="entry name" value="His_kinase_dom"/>
</dbReference>
<evidence type="ECO:0000256" key="3">
    <source>
        <dbReference type="ARBA" id="ARBA00012438"/>
    </source>
</evidence>
<comment type="catalytic activity">
    <reaction evidence="1">
        <text>ATP + protein L-histidine = ADP + protein N-phospho-L-histidine.</text>
        <dbReference type="EC" id="2.7.13.3"/>
    </reaction>
</comment>
<evidence type="ECO:0000313" key="14">
    <source>
        <dbReference type="EMBL" id="MBH0237736.1"/>
    </source>
</evidence>
<evidence type="ECO:0000256" key="5">
    <source>
        <dbReference type="ARBA" id="ARBA00022679"/>
    </source>
</evidence>
<dbReference type="GO" id="GO:0000155">
    <property type="term" value="F:phosphorelay sensor kinase activity"/>
    <property type="evidence" value="ECO:0007669"/>
    <property type="project" value="InterPro"/>
</dbReference>
<dbReference type="Gene3D" id="3.30.565.10">
    <property type="entry name" value="Histidine kinase-like ATPase, C-terminal domain"/>
    <property type="match status" value="1"/>
</dbReference>
<dbReference type="PROSITE" id="PS50885">
    <property type="entry name" value="HAMP"/>
    <property type="match status" value="1"/>
</dbReference>
<dbReference type="SMART" id="SM00388">
    <property type="entry name" value="HisKA"/>
    <property type="match status" value="1"/>
</dbReference>
<keyword evidence="15" id="KW-1185">Reference proteome</keyword>
<dbReference type="Gene3D" id="6.10.340.10">
    <property type="match status" value="1"/>
</dbReference>
<keyword evidence="4" id="KW-0597">Phosphoprotein</keyword>
<dbReference type="InterPro" id="IPR050428">
    <property type="entry name" value="TCS_sensor_his_kinase"/>
</dbReference>
<evidence type="ECO:0000256" key="4">
    <source>
        <dbReference type="ARBA" id="ARBA00022553"/>
    </source>
</evidence>
<dbReference type="SMART" id="SM00387">
    <property type="entry name" value="HATPase_c"/>
    <property type="match status" value="1"/>
</dbReference>
<dbReference type="CDD" id="cd00082">
    <property type="entry name" value="HisKA"/>
    <property type="match status" value="1"/>
</dbReference>
<dbReference type="Proteomes" id="UP000631694">
    <property type="component" value="Unassembled WGS sequence"/>
</dbReference>
<gene>
    <name evidence="14" type="ORF">I5731_07885</name>
</gene>
<dbReference type="SUPFAM" id="SSF158472">
    <property type="entry name" value="HAMP domain-like"/>
    <property type="match status" value="1"/>
</dbReference>
<reference evidence="14" key="1">
    <citation type="submission" date="2020-12" db="EMBL/GenBank/DDBJ databases">
        <title>Methylobrevis albus sp. nov., isolated from fresh water lack sediment.</title>
        <authorList>
            <person name="Zou Q."/>
        </authorList>
    </citation>
    <scope>NUCLEOTIDE SEQUENCE</scope>
    <source>
        <strain evidence="14">L22</strain>
    </source>
</reference>
<keyword evidence="5" id="KW-0808">Transferase</keyword>